<evidence type="ECO:0000259" key="9">
    <source>
        <dbReference type="PROSITE" id="PS50089"/>
    </source>
</evidence>
<evidence type="ECO:0000256" key="7">
    <source>
        <dbReference type="ARBA" id="ARBA00022833"/>
    </source>
</evidence>
<evidence type="ECO:0000256" key="4">
    <source>
        <dbReference type="ARBA" id="ARBA00022723"/>
    </source>
</evidence>
<keyword evidence="7" id="KW-0862">Zinc</keyword>
<evidence type="ECO:0000256" key="1">
    <source>
        <dbReference type="ARBA" id="ARBA00000900"/>
    </source>
</evidence>
<protein>
    <recommendedName>
        <fullName evidence="2">RING-type E3 ubiquitin transferase</fullName>
        <ecNumber evidence="2">2.3.2.27</ecNumber>
    </recommendedName>
</protein>
<keyword evidence="5 8" id="KW-0863">Zinc-finger</keyword>
<dbReference type="Proteomes" id="UP000245207">
    <property type="component" value="Unassembled WGS sequence"/>
</dbReference>
<evidence type="ECO:0000256" key="5">
    <source>
        <dbReference type="ARBA" id="ARBA00022771"/>
    </source>
</evidence>
<dbReference type="EMBL" id="PKPP01001222">
    <property type="protein sequence ID" value="PWA84493.1"/>
    <property type="molecule type" value="Genomic_DNA"/>
</dbReference>
<evidence type="ECO:0000256" key="6">
    <source>
        <dbReference type="ARBA" id="ARBA00022786"/>
    </source>
</evidence>
<gene>
    <name evidence="10" type="ORF">CTI12_AA130880</name>
</gene>
<keyword evidence="3" id="KW-0808">Transferase</keyword>
<name>A0A2U1PFH8_ARTAN</name>
<accession>A0A2U1PFH8</accession>
<dbReference type="InterPro" id="IPR001841">
    <property type="entry name" value="Znf_RING"/>
</dbReference>
<proteinExistence type="predicted"/>
<dbReference type="OrthoDB" id="912690at2759"/>
<dbReference type="InterPro" id="IPR013083">
    <property type="entry name" value="Znf_RING/FYVE/PHD"/>
</dbReference>
<keyword evidence="6" id="KW-0833">Ubl conjugation pathway</keyword>
<comment type="caution">
    <text evidence="10">The sequence shown here is derived from an EMBL/GenBank/DDBJ whole genome shotgun (WGS) entry which is preliminary data.</text>
</comment>
<dbReference type="EC" id="2.3.2.27" evidence="2"/>
<dbReference type="InterPro" id="IPR045191">
    <property type="entry name" value="MBR1/2-like"/>
</dbReference>
<dbReference type="Gene3D" id="3.30.40.10">
    <property type="entry name" value="Zinc/RING finger domain, C3HC4 (zinc finger)"/>
    <property type="match status" value="1"/>
</dbReference>
<dbReference type="AlphaFoldDB" id="A0A2U1PFH8"/>
<dbReference type="SUPFAM" id="SSF57850">
    <property type="entry name" value="RING/U-box"/>
    <property type="match status" value="1"/>
</dbReference>
<dbReference type="GO" id="GO:0008270">
    <property type="term" value="F:zinc ion binding"/>
    <property type="evidence" value="ECO:0007669"/>
    <property type="project" value="UniProtKB-KW"/>
</dbReference>
<dbReference type="PANTHER" id="PTHR22937">
    <property type="entry name" value="E3 UBIQUITIN-PROTEIN LIGASE RNF165"/>
    <property type="match status" value="1"/>
</dbReference>
<keyword evidence="4" id="KW-0479">Metal-binding</keyword>
<evidence type="ECO:0000256" key="3">
    <source>
        <dbReference type="ARBA" id="ARBA00022679"/>
    </source>
</evidence>
<reference evidence="10 11" key="1">
    <citation type="journal article" date="2018" name="Mol. Plant">
        <title>The genome of Artemisia annua provides insight into the evolution of Asteraceae family and artemisinin biosynthesis.</title>
        <authorList>
            <person name="Shen Q."/>
            <person name="Zhang L."/>
            <person name="Liao Z."/>
            <person name="Wang S."/>
            <person name="Yan T."/>
            <person name="Shi P."/>
            <person name="Liu M."/>
            <person name="Fu X."/>
            <person name="Pan Q."/>
            <person name="Wang Y."/>
            <person name="Lv Z."/>
            <person name="Lu X."/>
            <person name="Zhang F."/>
            <person name="Jiang W."/>
            <person name="Ma Y."/>
            <person name="Chen M."/>
            <person name="Hao X."/>
            <person name="Li L."/>
            <person name="Tang Y."/>
            <person name="Lv G."/>
            <person name="Zhou Y."/>
            <person name="Sun X."/>
            <person name="Brodelius P.E."/>
            <person name="Rose J.K.C."/>
            <person name="Tang K."/>
        </authorList>
    </citation>
    <scope>NUCLEOTIDE SEQUENCE [LARGE SCALE GENOMIC DNA]</scope>
    <source>
        <strain evidence="11">cv. Huhao1</strain>
        <tissue evidence="10">Leaf</tissue>
    </source>
</reference>
<feature type="domain" description="RING-type" evidence="9">
    <location>
        <begin position="137"/>
        <end position="178"/>
    </location>
</feature>
<dbReference type="PROSITE" id="PS50089">
    <property type="entry name" value="ZF_RING_2"/>
    <property type="match status" value="1"/>
</dbReference>
<evidence type="ECO:0000256" key="2">
    <source>
        <dbReference type="ARBA" id="ARBA00012483"/>
    </source>
</evidence>
<dbReference type="SMART" id="SM00184">
    <property type="entry name" value="RING"/>
    <property type="match status" value="1"/>
</dbReference>
<comment type="catalytic activity">
    <reaction evidence="1">
        <text>S-ubiquitinyl-[E2 ubiquitin-conjugating enzyme]-L-cysteine + [acceptor protein]-L-lysine = [E2 ubiquitin-conjugating enzyme]-L-cysteine + N(6)-ubiquitinyl-[acceptor protein]-L-lysine.</text>
        <dbReference type="EC" id="2.3.2.27"/>
    </reaction>
</comment>
<evidence type="ECO:0000313" key="10">
    <source>
        <dbReference type="EMBL" id="PWA84493.1"/>
    </source>
</evidence>
<organism evidence="10 11">
    <name type="scientific">Artemisia annua</name>
    <name type="common">Sweet wormwood</name>
    <dbReference type="NCBI Taxonomy" id="35608"/>
    <lineage>
        <taxon>Eukaryota</taxon>
        <taxon>Viridiplantae</taxon>
        <taxon>Streptophyta</taxon>
        <taxon>Embryophyta</taxon>
        <taxon>Tracheophyta</taxon>
        <taxon>Spermatophyta</taxon>
        <taxon>Magnoliopsida</taxon>
        <taxon>eudicotyledons</taxon>
        <taxon>Gunneridae</taxon>
        <taxon>Pentapetalae</taxon>
        <taxon>asterids</taxon>
        <taxon>campanulids</taxon>
        <taxon>Asterales</taxon>
        <taxon>Asteraceae</taxon>
        <taxon>Asteroideae</taxon>
        <taxon>Anthemideae</taxon>
        <taxon>Artemisiinae</taxon>
        <taxon>Artemisia</taxon>
    </lineage>
</organism>
<dbReference type="GO" id="GO:0061630">
    <property type="term" value="F:ubiquitin protein ligase activity"/>
    <property type="evidence" value="ECO:0007669"/>
    <property type="project" value="UniProtKB-EC"/>
</dbReference>
<dbReference type="Pfam" id="PF13639">
    <property type="entry name" value="zf-RING_2"/>
    <property type="match status" value="1"/>
</dbReference>
<evidence type="ECO:0000256" key="8">
    <source>
        <dbReference type="PROSITE-ProRule" id="PRU00175"/>
    </source>
</evidence>
<keyword evidence="11" id="KW-1185">Reference proteome</keyword>
<sequence>MGTSTSCSYEVISPHTREIVIVNQRVDNENVDKVMLWLTVDLRVTVHDYDEHIKSNLFDDGPDYTRYRMDFTGISRSVDTIKIYDMYGNILEDEVFHRRCVDFARYILWYETLPAIIGKKKSNGGLSKGEHEEGEICSICHDEYQADQLIGTLACTHNYHEGCIKNWLSRKKLCPICRNITLFPFLYRTCS</sequence>
<dbReference type="PANTHER" id="PTHR22937:SF163">
    <property type="entry name" value="RING-TYPE E3 UBIQUITIN TRANSFERASE"/>
    <property type="match status" value="1"/>
</dbReference>
<evidence type="ECO:0000313" key="11">
    <source>
        <dbReference type="Proteomes" id="UP000245207"/>
    </source>
</evidence>